<organism evidence="2 3">
    <name type="scientific">Longibacter salinarum</name>
    <dbReference type="NCBI Taxonomy" id="1850348"/>
    <lineage>
        <taxon>Bacteria</taxon>
        <taxon>Pseudomonadati</taxon>
        <taxon>Rhodothermota</taxon>
        <taxon>Rhodothermia</taxon>
        <taxon>Rhodothermales</taxon>
        <taxon>Salisaetaceae</taxon>
        <taxon>Longibacter</taxon>
    </lineage>
</organism>
<feature type="compositionally biased region" description="Basic and acidic residues" evidence="1">
    <location>
        <begin position="181"/>
        <end position="194"/>
    </location>
</feature>
<accession>A0A2A8D1U8</accession>
<dbReference type="AlphaFoldDB" id="A0A2A8D1U8"/>
<gene>
    <name evidence="2" type="ORF">CRI94_00735</name>
</gene>
<feature type="region of interest" description="Disordered" evidence="1">
    <location>
        <begin position="155"/>
        <end position="203"/>
    </location>
</feature>
<name>A0A2A8D1U8_9BACT</name>
<reference evidence="2 3" key="1">
    <citation type="submission" date="2017-10" db="EMBL/GenBank/DDBJ databases">
        <title>Draft genome of Longibacter Salinarum.</title>
        <authorList>
            <person name="Goh K.M."/>
            <person name="Shamsir M.S."/>
            <person name="Lim S.W."/>
        </authorList>
    </citation>
    <scope>NUCLEOTIDE SEQUENCE [LARGE SCALE GENOMIC DNA]</scope>
    <source>
        <strain evidence="2 3">KCTC 52045</strain>
    </source>
</reference>
<evidence type="ECO:0000313" key="2">
    <source>
        <dbReference type="EMBL" id="PEN14854.1"/>
    </source>
</evidence>
<protein>
    <submittedName>
        <fullName evidence="2">Uncharacterized protein</fullName>
    </submittedName>
</protein>
<comment type="caution">
    <text evidence="2">The sequence shown here is derived from an EMBL/GenBank/DDBJ whole genome shotgun (WGS) entry which is preliminary data.</text>
</comment>
<sequence>MSESTPAVALETSYPEDTLVYEPVPPVQKVELPIENDRVQLTLTGTAHTGSERAGGPDAGTFPENEHGAGTERFTIVVKNIGPPMADVDQIAVFVAGDMGMIRIPSRGATGGGQSVTGTQPALVNGRLGIIVELQLVGFGSVDTIHFQITCTGRKAPAAPESDGRPDEETSDSPSRFETPPTRDEPAPFDRERNNAFSDDDFS</sequence>
<evidence type="ECO:0000313" key="3">
    <source>
        <dbReference type="Proteomes" id="UP000220102"/>
    </source>
</evidence>
<evidence type="ECO:0000256" key="1">
    <source>
        <dbReference type="SAM" id="MobiDB-lite"/>
    </source>
</evidence>
<keyword evidence="3" id="KW-1185">Reference proteome</keyword>
<dbReference type="RefSeq" id="WP_098073751.1">
    <property type="nucleotide sequence ID" value="NZ_PDEQ01000001.1"/>
</dbReference>
<dbReference type="Proteomes" id="UP000220102">
    <property type="component" value="Unassembled WGS sequence"/>
</dbReference>
<feature type="region of interest" description="Disordered" evidence="1">
    <location>
        <begin position="46"/>
        <end position="67"/>
    </location>
</feature>
<dbReference type="EMBL" id="PDEQ01000001">
    <property type="protein sequence ID" value="PEN14854.1"/>
    <property type="molecule type" value="Genomic_DNA"/>
</dbReference>
<proteinExistence type="predicted"/>